<dbReference type="EMBL" id="KN824277">
    <property type="protein sequence ID" value="KIM34084.1"/>
    <property type="molecule type" value="Genomic_DNA"/>
</dbReference>
<gene>
    <name evidence="7" type="ORF">M408DRAFT_90267</name>
</gene>
<keyword evidence="2 6" id="KW-0812">Transmembrane</keyword>
<accession>A0A0C3BPR4</accession>
<evidence type="ECO:0000256" key="5">
    <source>
        <dbReference type="SAM" id="MobiDB-lite"/>
    </source>
</evidence>
<sequence length="199" mass="21433">MDKHFATNIAPYAPPPDQQPEQSHQAPRASWFQRPGGAPAPASAAASNGYSSYQSGGIPTLGTDQAGITGFGGGGIDEERGVSNLWDTRFGWRVDVEAAVAYLFGPVSALALLILETSNDYVRFHAYQSALLSTPLLLLRLFALFVGFWSFLQTLLTLALVACCLGMAFQAYRDANSGGLARFRLPYIGELADKWVIAE</sequence>
<dbReference type="AlphaFoldDB" id="A0A0C3BPR4"/>
<feature type="compositionally biased region" description="Low complexity" evidence="5">
    <location>
        <begin position="35"/>
        <end position="45"/>
    </location>
</feature>
<dbReference type="OrthoDB" id="5546837at2759"/>
<protein>
    <submittedName>
        <fullName evidence="7">Uncharacterized protein</fullName>
    </submittedName>
</protein>
<evidence type="ECO:0000256" key="4">
    <source>
        <dbReference type="ARBA" id="ARBA00023136"/>
    </source>
</evidence>
<keyword evidence="3 6" id="KW-1133">Transmembrane helix</keyword>
<dbReference type="HOGENOM" id="CLU_095018_1_1_1"/>
<proteinExistence type="predicted"/>
<feature type="region of interest" description="Disordered" evidence="5">
    <location>
        <begin position="1"/>
        <end position="45"/>
    </location>
</feature>
<name>A0A0C3BPR4_SERVB</name>
<keyword evidence="8" id="KW-1185">Reference proteome</keyword>
<evidence type="ECO:0000256" key="6">
    <source>
        <dbReference type="SAM" id="Phobius"/>
    </source>
</evidence>
<evidence type="ECO:0000256" key="2">
    <source>
        <dbReference type="ARBA" id="ARBA00022692"/>
    </source>
</evidence>
<dbReference type="Proteomes" id="UP000054097">
    <property type="component" value="Unassembled WGS sequence"/>
</dbReference>
<dbReference type="PANTHER" id="PTHR36460">
    <property type="entry name" value="UPF0132 DOMAIN PROTEIN (AFU_ORTHOLOGUE AFUA_3G10255)"/>
    <property type="match status" value="1"/>
</dbReference>
<dbReference type="GO" id="GO:0016020">
    <property type="term" value="C:membrane"/>
    <property type="evidence" value="ECO:0007669"/>
    <property type="project" value="UniProtKB-SubCell"/>
</dbReference>
<comment type="subcellular location">
    <subcellularLocation>
        <location evidence="1">Membrane</location>
        <topology evidence="1">Multi-pass membrane protein</topology>
    </subcellularLocation>
</comment>
<evidence type="ECO:0000256" key="3">
    <source>
        <dbReference type="ARBA" id="ARBA00022989"/>
    </source>
</evidence>
<evidence type="ECO:0000256" key="1">
    <source>
        <dbReference type="ARBA" id="ARBA00004141"/>
    </source>
</evidence>
<dbReference type="STRING" id="933852.A0A0C3BPR4"/>
<reference evidence="7 8" key="1">
    <citation type="submission" date="2014-04" db="EMBL/GenBank/DDBJ databases">
        <authorList>
            <consortium name="DOE Joint Genome Institute"/>
            <person name="Kuo A."/>
            <person name="Zuccaro A."/>
            <person name="Kohler A."/>
            <person name="Nagy L.G."/>
            <person name="Floudas D."/>
            <person name="Copeland A."/>
            <person name="Barry K.W."/>
            <person name="Cichocki N."/>
            <person name="Veneault-Fourrey C."/>
            <person name="LaButti K."/>
            <person name="Lindquist E.A."/>
            <person name="Lipzen A."/>
            <person name="Lundell T."/>
            <person name="Morin E."/>
            <person name="Murat C."/>
            <person name="Sun H."/>
            <person name="Tunlid A."/>
            <person name="Henrissat B."/>
            <person name="Grigoriev I.V."/>
            <person name="Hibbett D.S."/>
            <person name="Martin F."/>
            <person name="Nordberg H.P."/>
            <person name="Cantor M.N."/>
            <person name="Hua S.X."/>
        </authorList>
    </citation>
    <scope>NUCLEOTIDE SEQUENCE [LARGE SCALE GENOMIC DNA]</scope>
    <source>
        <strain evidence="7 8">MAFF 305830</strain>
    </source>
</reference>
<keyword evidence="4 6" id="KW-0472">Membrane</keyword>
<organism evidence="7 8">
    <name type="scientific">Serendipita vermifera MAFF 305830</name>
    <dbReference type="NCBI Taxonomy" id="933852"/>
    <lineage>
        <taxon>Eukaryota</taxon>
        <taxon>Fungi</taxon>
        <taxon>Dikarya</taxon>
        <taxon>Basidiomycota</taxon>
        <taxon>Agaricomycotina</taxon>
        <taxon>Agaricomycetes</taxon>
        <taxon>Sebacinales</taxon>
        <taxon>Serendipitaceae</taxon>
        <taxon>Serendipita</taxon>
    </lineage>
</organism>
<reference evidence="8" key="2">
    <citation type="submission" date="2015-01" db="EMBL/GenBank/DDBJ databases">
        <title>Evolutionary Origins and Diversification of the Mycorrhizal Mutualists.</title>
        <authorList>
            <consortium name="DOE Joint Genome Institute"/>
            <consortium name="Mycorrhizal Genomics Consortium"/>
            <person name="Kohler A."/>
            <person name="Kuo A."/>
            <person name="Nagy L.G."/>
            <person name="Floudas D."/>
            <person name="Copeland A."/>
            <person name="Barry K.W."/>
            <person name="Cichocki N."/>
            <person name="Veneault-Fourrey C."/>
            <person name="LaButti K."/>
            <person name="Lindquist E.A."/>
            <person name="Lipzen A."/>
            <person name="Lundell T."/>
            <person name="Morin E."/>
            <person name="Murat C."/>
            <person name="Riley R."/>
            <person name="Ohm R."/>
            <person name="Sun H."/>
            <person name="Tunlid A."/>
            <person name="Henrissat B."/>
            <person name="Grigoriev I.V."/>
            <person name="Hibbett D.S."/>
            <person name="Martin F."/>
        </authorList>
    </citation>
    <scope>NUCLEOTIDE SEQUENCE [LARGE SCALE GENOMIC DNA]</scope>
    <source>
        <strain evidence="8">MAFF 305830</strain>
    </source>
</reference>
<evidence type="ECO:0000313" key="8">
    <source>
        <dbReference type="Proteomes" id="UP000054097"/>
    </source>
</evidence>
<feature type="transmembrane region" description="Helical" evidence="6">
    <location>
        <begin position="99"/>
        <end position="118"/>
    </location>
</feature>
<dbReference type="PANTHER" id="PTHR36460:SF1">
    <property type="entry name" value="UPF0132 DOMAIN PROTEIN (AFU_ORTHOLOGUE AFUA_3G10255)"/>
    <property type="match status" value="1"/>
</dbReference>
<evidence type="ECO:0000313" key="7">
    <source>
        <dbReference type="EMBL" id="KIM34084.1"/>
    </source>
</evidence>